<feature type="domain" description="MADF" evidence="2">
    <location>
        <begin position="43"/>
        <end position="134"/>
    </location>
</feature>
<proteinExistence type="predicted"/>
<dbReference type="Proteomes" id="UP001432027">
    <property type="component" value="Unassembled WGS sequence"/>
</dbReference>
<dbReference type="Pfam" id="PF10545">
    <property type="entry name" value="MADF_DNA_bdg"/>
    <property type="match status" value="1"/>
</dbReference>
<feature type="region of interest" description="Disordered" evidence="1">
    <location>
        <begin position="1"/>
        <end position="26"/>
    </location>
</feature>
<protein>
    <recommendedName>
        <fullName evidence="2">MADF domain-containing protein</fullName>
    </recommendedName>
</protein>
<evidence type="ECO:0000313" key="3">
    <source>
        <dbReference type="EMBL" id="GMS81738.1"/>
    </source>
</evidence>
<comment type="caution">
    <text evidence="3">The sequence shown here is derived from an EMBL/GenBank/DDBJ whole genome shotgun (WGS) entry which is preliminary data.</text>
</comment>
<dbReference type="AlphaFoldDB" id="A0AAV5SF97"/>
<feature type="compositionally biased region" description="Polar residues" evidence="1">
    <location>
        <begin position="1"/>
        <end position="12"/>
    </location>
</feature>
<name>A0AAV5SF97_9BILA</name>
<dbReference type="SMART" id="SM00595">
    <property type="entry name" value="MADF"/>
    <property type="match status" value="1"/>
</dbReference>
<dbReference type="EMBL" id="BTSX01000001">
    <property type="protein sequence ID" value="GMS81738.1"/>
    <property type="molecule type" value="Genomic_DNA"/>
</dbReference>
<gene>
    <name evidence="3" type="ORF">PENTCL1PPCAC_3913</name>
</gene>
<keyword evidence="4" id="KW-1185">Reference proteome</keyword>
<accession>A0AAV5SF97</accession>
<dbReference type="PROSITE" id="PS51029">
    <property type="entry name" value="MADF"/>
    <property type="match status" value="1"/>
</dbReference>
<evidence type="ECO:0000259" key="2">
    <source>
        <dbReference type="PROSITE" id="PS51029"/>
    </source>
</evidence>
<sequence>GDINNIKMSTPKKQSKRKRSEELNDDSDVEIVTEKDSTFLIVKLCQFVEEKPFLWDTSNKNYKNASSRAYAFASFEQENFMDEGAAHKLWLSIVRLYRSDRREKNSAKSGDEAGYPKEPFLYGDELAFLGKAEKSALSTSRSTSAAPPAQEEIDYMDDLIDEEEIIVEVTPPGTPSLTKKLSENSRKLLSATGKWTMEKGKVSMAGRYQPKKRKKTELDLEKIIRDGECQMESLMNILTKSETDDLSEKNLELKLKIDKTLSNIPPHFRSNATDDIFMYLSSVERKYNNPNPSLSNFPYPHSVPMMYPHYPHPPFGNVPSSHVPHPPNSQAGPSNSNAPPYNPYDPYSYLQ</sequence>
<evidence type="ECO:0000256" key="1">
    <source>
        <dbReference type="SAM" id="MobiDB-lite"/>
    </source>
</evidence>
<organism evidence="3 4">
    <name type="scientific">Pristionchus entomophagus</name>
    <dbReference type="NCBI Taxonomy" id="358040"/>
    <lineage>
        <taxon>Eukaryota</taxon>
        <taxon>Metazoa</taxon>
        <taxon>Ecdysozoa</taxon>
        <taxon>Nematoda</taxon>
        <taxon>Chromadorea</taxon>
        <taxon>Rhabditida</taxon>
        <taxon>Rhabditina</taxon>
        <taxon>Diplogasteromorpha</taxon>
        <taxon>Diplogasteroidea</taxon>
        <taxon>Neodiplogasteridae</taxon>
        <taxon>Pristionchus</taxon>
    </lineage>
</organism>
<reference evidence="3" key="1">
    <citation type="submission" date="2023-10" db="EMBL/GenBank/DDBJ databases">
        <title>Genome assembly of Pristionchus species.</title>
        <authorList>
            <person name="Yoshida K."/>
            <person name="Sommer R.J."/>
        </authorList>
    </citation>
    <scope>NUCLEOTIDE SEQUENCE</scope>
    <source>
        <strain evidence="3">RS0144</strain>
    </source>
</reference>
<feature type="region of interest" description="Disordered" evidence="1">
    <location>
        <begin position="318"/>
        <end position="351"/>
    </location>
</feature>
<evidence type="ECO:0000313" key="4">
    <source>
        <dbReference type="Proteomes" id="UP001432027"/>
    </source>
</evidence>
<feature type="compositionally biased region" description="Low complexity" evidence="1">
    <location>
        <begin position="333"/>
        <end position="351"/>
    </location>
</feature>
<dbReference type="InterPro" id="IPR006578">
    <property type="entry name" value="MADF-dom"/>
</dbReference>
<feature type="non-terminal residue" evidence="3">
    <location>
        <position position="1"/>
    </location>
</feature>